<dbReference type="Proteomes" id="UP000001510">
    <property type="component" value="Chromosome"/>
</dbReference>
<dbReference type="AlphaFoldDB" id="B0JL08"/>
<organism evidence="2 3">
    <name type="scientific">Microcystis aeruginosa (strain NIES-843 / IAM M-2473)</name>
    <dbReference type="NCBI Taxonomy" id="449447"/>
    <lineage>
        <taxon>Bacteria</taxon>
        <taxon>Bacillati</taxon>
        <taxon>Cyanobacteriota</taxon>
        <taxon>Cyanophyceae</taxon>
        <taxon>Oscillatoriophycideae</taxon>
        <taxon>Chroococcales</taxon>
        <taxon>Microcystaceae</taxon>
        <taxon>Microcystis</taxon>
    </lineage>
</organism>
<protein>
    <submittedName>
        <fullName evidence="2">Uncharacterized protein</fullName>
    </submittedName>
</protein>
<dbReference type="EMBL" id="AP009552">
    <property type="protein sequence ID" value="BAG02947.1"/>
    <property type="molecule type" value="Genomic_DNA"/>
</dbReference>
<dbReference type="KEGG" id="mar:MAE_31250"/>
<evidence type="ECO:0000256" key="1">
    <source>
        <dbReference type="SAM" id="MobiDB-lite"/>
    </source>
</evidence>
<sequence>MSDTPLIKGGRGDPPAYRHPPNQGGIKGGLKAKSIFNLIITSYLSNLDAQQLHKFGV</sequence>
<evidence type="ECO:0000313" key="2">
    <source>
        <dbReference type="EMBL" id="BAG02947.1"/>
    </source>
</evidence>
<evidence type="ECO:0000313" key="3">
    <source>
        <dbReference type="Proteomes" id="UP000001510"/>
    </source>
</evidence>
<feature type="region of interest" description="Disordered" evidence="1">
    <location>
        <begin position="1"/>
        <end position="25"/>
    </location>
</feature>
<dbReference type="EnsemblBacteria" id="BAG02947">
    <property type="protein sequence ID" value="BAG02947"/>
    <property type="gene ID" value="MAE_31250"/>
</dbReference>
<accession>B0JL08</accession>
<gene>
    <name evidence="2" type="ordered locus">MAE_31250</name>
</gene>
<dbReference type="STRING" id="449447.MAE_31250"/>
<name>B0JL08_MICAN</name>
<dbReference type="PaxDb" id="449447-MAE_31250"/>
<dbReference type="HOGENOM" id="CLU_211556_0_0_3"/>
<reference evidence="2 3" key="1">
    <citation type="journal article" date="2007" name="DNA Res.">
        <title>Complete genomic structure of the bloom-forming toxic cyanobacterium Microcystis aeruginosa NIES-843.</title>
        <authorList>
            <person name="Kaneko T."/>
            <person name="Nakajima N."/>
            <person name="Okamoto S."/>
            <person name="Suzuki I."/>
            <person name="Tanabe Y."/>
            <person name="Tamaoki M."/>
            <person name="Nakamura Y."/>
            <person name="Kasai F."/>
            <person name="Watanabe A."/>
            <person name="Kawashima K."/>
            <person name="Kishida Y."/>
            <person name="Ono A."/>
            <person name="Shimizu Y."/>
            <person name="Takahashi C."/>
            <person name="Minami C."/>
            <person name="Fujishiro T."/>
            <person name="Kohara M."/>
            <person name="Katoh M."/>
            <person name="Nakazaki N."/>
            <person name="Nakayama S."/>
            <person name="Yamada M."/>
            <person name="Tabata S."/>
            <person name="Watanabe M.M."/>
        </authorList>
    </citation>
    <scope>NUCLEOTIDE SEQUENCE [LARGE SCALE GENOMIC DNA]</scope>
    <source>
        <strain evidence="3">NIES-843 / IAM M-247</strain>
    </source>
</reference>
<proteinExistence type="predicted"/>
<keyword evidence="3" id="KW-1185">Reference proteome</keyword>